<evidence type="ECO:0000256" key="9">
    <source>
        <dbReference type="ARBA" id="ARBA00023136"/>
    </source>
</evidence>
<keyword evidence="3" id="KW-0444">Lipid biosynthesis</keyword>
<evidence type="ECO:0000313" key="12">
    <source>
        <dbReference type="EMBL" id="TKR88805.1"/>
    </source>
</evidence>
<dbReference type="STRING" id="34508.A0A4V6A4Y9"/>
<dbReference type="CDD" id="cd07987">
    <property type="entry name" value="LPLAT_MGAT-like"/>
    <property type="match status" value="1"/>
</dbReference>
<evidence type="ECO:0000256" key="8">
    <source>
        <dbReference type="ARBA" id="ARBA00023098"/>
    </source>
</evidence>
<evidence type="ECO:0000256" key="3">
    <source>
        <dbReference type="ARBA" id="ARBA00022516"/>
    </source>
</evidence>
<keyword evidence="10" id="KW-0012">Acyltransferase</keyword>
<dbReference type="GO" id="GO:0005789">
    <property type="term" value="C:endoplasmic reticulum membrane"/>
    <property type="evidence" value="ECO:0007669"/>
    <property type="project" value="UniProtKB-SubCell"/>
</dbReference>
<dbReference type="Pfam" id="PF03982">
    <property type="entry name" value="DAGAT"/>
    <property type="match status" value="1"/>
</dbReference>
<keyword evidence="5 11" id="KW-0812">Transmembrane</keyword>
<evidence type="ECO:0000313" key="13">
    <source>
        <dbReference type="Proteomes" id="UP000298663"/>
    </source>
</evidence>
<comment type="caution">
    <text evidence="11">Lacks conserved residue(s) required for the propagation of feature annotation.</text>
</comment>
<feature type="transmembrane region" description="Helical" evidence="11">
    <location>
        <begin position="80"/>
        <end position="99"/>
    </location>
</feature>
<dbReference type="OrthoDB" id="264532at2759"/>
<proteinExistence type="inferred from homology"/>
<keyword evidence="13" id="KW-1185">Reference proteome</keyword>
<reference evidence="12 13" key="2">
    <citation type="journal article" date="2019" name="G3 (Bethesda)">
        <title>Hybrid Assembly of the Genome of the Entomopathogenic Nematode Steinernema carpocapsae Identifies the X-Chromosome.</title>
        <authorList>
            <person name="Serra L."/>
            <person name="Macchietto M."/>
            <person name="Macias-Munoz A."/>
            <person name="McGill C.J."/>
            <person name="Rodriguez I.M."/>
            <person name="Rodriguez B."/>
            <person name="Murad R."/>
            <person name="Mortazavi A."/>
        </authorList>
    </citation>
    <scope>NUCLEOTIDE SEQUENCE [LARGE SCALE GENOMIC DNA]</scope>
    <source>
        <strain evidence="12 13">ALL</strain>
    </source>
</reference>
<dbReference type="GO" id="GO:0019432">
    <property type="term" value="P:triglyceride biosynthetic process"/>
    <property type="evidence" value="ECO:0007669"/>
    <property type="project" value="TreeGrafter"/>
</dbReference>
<evidence type="ECO:0000256" key="7">
    <source>
        <dbReference type="ARBA" id="ARBA00022989"/>
    </source>
</evidence>
<dbReference type="GO" id="GO:0004144">
    <property type="term" value="F:diacylglycerol O-acyltransferase activity"/>
    <property type="evidence" value="ECO:0007669"/>
    <property type="project" value="TreeGrafter"/>
</dbReference>
<dbReference type="AlphaFoldDB" id="A0A4V6A4Y9"/>
<keyword evidence="6 11" id="KW-0256">Endoplasmic reticulum</keyword>
<evidence type="ECO:0000256" key="6">
    <source>
        <dbReference type="ARBA" id="ARBA00022824"/>
    </source>
</evidence>
<dbReference type="Proteomes" id="UP000298663">
    <property type="component" value="Unassembled WGS sequence"/>
</dbReference>
<keyword evidence="8" id="KW-0443">Lipid metabolism</keyword>
<comment type="subcellular location">
    <subcellularLocation>
        <location evidence="1 11">Endoplasmic reticulum membrane</location>
        <topology evidence="1 11">Multi-pass membrane protein</topology>
    </subcellularLocation>
</comment>
<comment type="similarity">
    <text evidence="2 11">Belongs to the diacylglycerol acyltransferase family.</text>
</comment>
<gene>
    <name evidence="12" type="ORF">L596_012992</name>
</gene>
<evidence type="ECO:0000256" key="4">
    <source>
        <dbReference type="ARBA" id="ARBA00022679"/>
    </source>
</evidence>
<keyword evidence="4 11" id="KW-0808">Transferase</keyword>
<dbReference type="EMBL" id="AZBU02000003">
    <property type="protein sequence ID" value="TKR88805.1"/>
    <property type="molecule type" value="Genomic_DNA"/>
</dbReference>
<sequence>MPRYGKHPVIRMQRNPRNKRSFAGFVTAQNLANQHIWSHVQHAQPRSVDQTFVNIQIPQKHHRPTMTAEPPVAPSPLARMLQTTAVACFIFIWLILPIITSWLPIYLLFTPLAPFVIAYGAWFAYDFRQPAQGSRPCQWMRKLRIWKHYADYFPMKLVKTADLDPSKNYILGSHPHGVFCCGVFGNICTDATGMDEKFPGLTPYVLTLNGQFYFPLRREFGMSVGGVESSRKSLRYLLSNSKKGRMVTIVLGGAEEVLDAHHGQCDLNLKSRKGFCRFALKYGADLVPMFHFGENDLYYQSENPRGSPLRLLQSAIKKACGFCPPMVFGNSLFPGRSGVLPRRSPITTVIGAPVQVEQKDEPTEEDIDQLHSRYCQALEGLYETHKKDYGVEDNVKLNIL</sequence>
<dbReference type="EC" id="2.3.1.-" evidence="11"/>
<dbReference type="InterPro" id="IPR007130">
    <property type="entry name" value="DAGAT"/>
</dbReference>
<keyword evidence="7 11" id="KW-1133">Transmembrane helix</keyword>
<keyword evidence="9 11" id="KW-0472">Membrane</keyword>
<evidence type="ECO:0000256" key="11">
    <source>
        <dbReference type="RuleBase" id="RU367023"/>
    </source>
</evidence>
<organism evidence="12 13">
    <name type="scientific">Steinernema carpocapsae</name>
    <name type="common">Entomopathogenic nematode</name>
    <dbReference type="NCBI Taxonomy" id="34508"/>
    <lineage>
        <taxon>Eukaryota</taxon>
        <taxon>Metazoa</taxon>
        <taxon>Ecdysozoa</taxon>
        <taxon>Nematoda</taxon>
        <taxon>Chromadorea</taxon>
        <taxon>Rhabditida</taxon>
        <taxon>Tylenchina</taxon>
        <taxon>Panagrolaimomorpha</taxon>
        <taxon>Strongyloidoidea</taxon>
        <taxon>Steinernematidae</taxon>
        <taxon>Steinernema</taxon>
    </lineage>
</organism>
<dbReference type="PANTHER" id="PTHR12317:SF71">
    <property type="entry name" value="ACYLTRANSFERASE"/>
    <property type="match status" value="1"/>
</dbReference>
<evidence type="ECO:0000256" key="5">
    <source>
        <dbReference type="ARBA" id="ARBA00022692"/>
    </source>
</evidence>
<evidence type="ECO:0000256" key="10">
    <source>
        <dbReference type="ARBA" id="ARBA00023315"/>
    </source>
</evidence>
<accession>A0A4V6A4Y9</accession>
<protein>
    <recommendedName>
        <fullName evidence="11">Acyltransferase</fullName>
        <ecNumber evidence="11">2.3.1.-</ecNumber>
    </recommendedName>
</protein>
<dbReference type="PANTHER" id="PTHR12317">
    <property type="entry name" value="DIACYLGLYCEROL O-ACYLTRANSFERASE"/>
    <property type="match status" value="1"/>
</dbReference>
<evidence type="ECO:0000256" key="2">
    <source>
        <dbReference type="ARBA" id="ARBA00005420"/>
    </source>
</evidence>
<reference evidence="12 13" key="1">
    <citation type="journal article" date="2015" name="Genome Biol.">
        <title>Comparative genomics of Steinernema reveals deeply conserved gene regulatory networks.</title>
        <authorList>
            <person name="Dillman A.R."/>
            <person name="Macchietto M."/>
            <person name="Porter C.F."/>
            <person name="Rogers A."/>
            <person name="Williams B."/>
            <person name="Antoshechkin I."/>
            <person name="Lee M.M."/>
            <person name="Goodwin Z."/>
            <person name="Lu X."/>
            <person name="Lewis E.E."/>
            <person name="Goodrich-Blair H."/>
            <person name="Stock S.P."/>
            <person name="Adams B.J."/>
            <person name="Sternberg P.W."/>
            <person name="Mortazavi A."/>
        </authorList>
    </citation>
    <scope>NUCLEOTIDE SEQUENCE [LARGE SCALE GENOMIC DNA]</scope>
    <source>
        <strain evidence="12 13">ALL</strain>
    </source>
</reference>
<comment type="caution">
    <text evidence="12">The sequence shown here is derived from an EMBL/GenBank/DDBJ whole genome shotgun (WGS) entry which is preliminary data.</text>
</comment>
<evidence type="ECO:0000256" key="1">
    <source>
        <dbReference type="ARBA" id="ARBA00004477"/>
    </source>
</evidence>
<name>A0A4V6A4Y9_STECR</name>